<dbReference type="GO" id="GO:0030036">
    <property type="term" value="P:actin cytoskeleton organization"/>
    <property type="evidence" value="ECO:0007669"/>
    <property type="project" value="InterPro"/>
</dbReference>
<proteinExistence type="inferred from homology"/>
<keyword evidence="5" id="KW-1185">Reference proteome</keyword>
<protein>
    <submittedName>
        <fullName evidence="4">WAS protein family, member</fullName>
    </submittedName>
</protein>
<comment type="caution">
    <text evidence="4">The sequence shown here is derived from an EMBL/GenBank/DDBJ whole genome shotgun (WGS) entry which is preliminary data.</text>
</comment>
<dbReference type="GO" id="GO:0003779">
    <property type="term" value="F:actin binding"/>
    <property type="evidence" value="ECO:0007669"/>
    <property type="project" value="InterPro"/>
</dbReference>
<dbReference type="GO" id="GO:0005856">
    <property type="term" value="C:cytoskeleton"/>
    <property type="evidence" value="ECO:0007669"/>
    <property type="project" value="InterPro"/>
</dbReference>
<accession>A0AAW2YQ02</accession>
<dbReference type="InterPro" id="IPR028288">
    <property type="entry name" value="SCAR/WAVE_fam"/>
</dbReference>
<feature type="compositionally biased region" description="Polar residues" evidence="2">
    <location>
        <begin position="275"/>
        <end position="284"/>
    </location>
</feature>
<dbReference type="Gene3D" id="1.20.5.340">
    <property type="match status" value="1"/>
</dbReference>
<dbReference type="PROSITE" id="PS51082">
    <property type="entry name" value="WH2"/>
    <property type="match status" value="1"/>
</dbReference>
<organism evidence="4 5">
    <name type="scientific">Acrasis kona</name>
    <dbReference type="NCBI Taxonomy" id="1008807"/>
    <lineage>
        <taxon>Eukaryota</taxon>
        <taxon>Discoba</taxon>
        <taxon>Heterolobosea</taxon>
        <taxon>Tetramitia</taxon>
        <taxon>Eutetramitia</taxon>
        <taxon>Acrasidae</taxon>
        <taxon>Acrasis</taxon>
    </lineage>
</organism>
<feature type="compositionally biased region" description="Basic and acidic residues" evidence="2">
    <location>
        <begin position="210"/>
        <end position="225"/>
    </location>
</feature>
<gene>
    <name evidence="4" type="ORF">AKO1_007947</name>
</gene>
<feature type="compositionally biased region" description="Polar residues" evidence="2">
    <location>
        <begin position="231"/>
        <end position="246"/>
    </location>
</feature>
<feature type="domain" description="WH2" evidence="3">
    <location>
        <begin position="375"/>
        <end position="392"/>
    </location>
</feature>
<dbReference type="InterPro" id="IPR003124">
    <property type="entry name" value="WH2_dom"/>
</dbReference>
<dbReference type="EMBL" id="JAOPGA020000496">
    <property type="protein sequence ID" value="KAL0479026.1"/>
    <property type="molecule type" value="Genomic_DNA"/>
</dbReference>
<name>A0AAW2YQ02_9EUKA</name>
<evidence type="ECO:0000256" key="1">
    <source>
        <dbReference type="ARBA" id="ARBA00006993"/>
    </source>
</evidence>
<feature type="compositionally biased region" description="Pro residues" evidence="2">
    <location>
        <begin position="317"/>
        <end position="343"/>
    </location>
</feature>
<comment type="similarity">
    <text evidence="1">Belongs to the SCAR/WAVE family.</text>
</comment>
<dbReference type="PANTHER" id="PTHR12902">
    <property type="entry name" value="WASP-1"/>
    <property type="match status" value="1"/>
</dbReference>
<feature type="compositionally biased region" description="Basic and acidic residues" evidence="2">
    <location>
        <begin position="384"/>
        <end position="405"/>
    </location>
</feature>
<sequence length="437" mass="47785">MVVTKRPLAHYDTLGLRNGGNELITTGHICGKTLQGSAMNSMNGMLFQLSSLSLIAREIFDGILAQSVETFERVNKLKERIQTASVKLTEAEEYTKNNNDKLLLTTSGYHFGEESRRILNKEDSQMIQRGNQPPALGWQYETNCVALPQFSPELNELDTKKQCIRVYSNPKFFFEKWAENEIAKQNKEAREAREKRKKKPKSHPKKSRKVEKISLHHQKYNKDGELILTPGTESSVTPNPNQNSSDEYIAPPPGPPPDMDDDNFIPPPPERSYSVEMSQMNGSSIPPPPPGPPPPMGAPANKIPAAPAAPPAGGGFVPPPPPGPPPPPPMSGFAPPPPPPVGGPPVAAQSSGASLHDMISAGVALKKREQVEQPKTMSLLEQIRQGKELKKASERKVPEPVKAADPEPTSVADILSKKFASVVNDDSDDEDDDDWDD</sequence>
<reference evidence="4 5" key="1">
    <citation type="submission" date="2024-03" db="EMBL/GenBank/DDBJ databases">
        <title>The Acrasis kona genome and developmental transcriptomes reveal deep origins of eukaryotic multicellular pathways.</title>
        <authorList>
            <person name="Sheikh S."/>
            <person name="Fu C.-J."/>
            <person name="Brown M.W."/>
            <person name="Baldauf S.L."/>
        </authorList>
    </citation>
    <scope>NUCLEOTIDE SEQUENCE [LARGE SCALE GENOMIC DNA]</scope>
    <source>
        <strain evidence="4 5">ATCC MYA-3509</strain>
    </source>
</reference>
<evidence type="ECO:0000259" key="3">
    <source>
        <dbReference type="PROSITE" id="PS51082"/>
    </source>
</evidence>
<evidence type="ECO:0000313" key="5">
    <source>
        <dbReference type="Proteomes" id="UP001431209"/>
    </source>
</evidence>
<evidence type="ECO:0000313" key="4">
    <source>
        <dbReference type="EMBL" id="KAL0479026.1"/>
    </source>
</evidence>
<dbReference type="AlphaFoldDB" id="A0AAW2YQ02"/>
<evidence type="ECO:0000256" key="2">
    <source>
        <dbReference type="SAM" id="MobiDB-lite"/>
    </source>
</evidence>
<feature type="compositionally biased region" description="Basic residues" evidence="2">
    <location>
        <begin position="195"/>
        <end position="209"/>
    </location>
</feature>
<feature type="compositionally biased region" description="Pro residues" evidence="2">
    <location>
        <begin position="285"/>
        <end position="297"/>
    </location>
</feature>
<dbReference type="Gene3D" id="6.10.280.150">
    <property type="match status" value="2"/>
</dbReference>
<feature type="region of interest" description="Disordered" evidence="2">
    <location>
        <begin position="186"/>
        <end position="409"/>
    </location>
</feature>
<dbReference type="Proteomes" id="UP001431209">
    <property type="component" value="Unassembled WGS sequence"/>
</dbReference>